<keyword evidence="1" id="KW-0378">Hydrolase</keyword>
<proteinExistence type="predicted"/>
<sequence length="231" mass="27209">MLIKAIVFDMDDTLYREKDYVVSGFKAVDNWFKKRYEQTGFYNTAIQLFDSGEKNYIFNKALQKLNMNYDEKLINNMLEQYRSHEPNIQLLEEADWVLNNLIHTVKTGLISDGYLSPQEKKVSALKLKERLHSIILTDRFGKEHWKPSQVPYEQMSVELQIPHHECVYVGDNSNKDFITAKKLGWTTVHVHRKDGIYYNIEVEQEYTAHYIIDDLRKLSSIPVLKHMFLGA</sequence>
<evidence type="ECO:0000313" key="1">
    <source>
        <dbReference type="EMBL" id="MCM3735027.1"/>
    </source>
</evidence>
<reference evidence="1" key="1">
    <citation type="submission" date="2022-05" db="EMBL/GenBank/DDBJ databases">
        <title>Comparative Genomics of Spacecraft Associated Microbes.</title>
        <authorList>
            <person name="Tran M.T."/>
            <person name="Wright A."/>
            <person name="Seuylemezian A."/>
            <person name="Eisen J."/>
            <person name="Coil D."/>
        </authorList>
    </citation>
    <scope>NUCLEOTIDE SEQUENCE</scope>
    <source>
        <strain evidence="1">FAIRING 10M-2.2</strain>
    </source>
</reference>
<name>A0ACC6A4R5_9BACI</name>
<protein>
    <submittedName>
        <fullName evidence="1">HAD family hydrolase</fullName>
    </submittedName>
</protein>
<accession>A0ACC6A4R5</accession>
<dbReference type="Proteomes" id="UP001202289">
    <property type="component" value="Unassembled WGS sequence"/>
</dbReference>
<evidence type="ECO:0000313" key="2">
    <source>
        <dbReference type="Proteomes" id="UP001202289"/>
    </source>
</evidence>
<keyword evidence="2" id="KW-1185">Reference proteome</keyword>
<comment type="caution">
    <text evidence="1">The sequence shown here is derived from an EMBL/GenBank/DDBJ whole genome shotgun (WGS) entry which is preliminary data.</text>
</comment>
<gene>
    <name evidence="1" type="ORF">M3215_04145</name>
</gene>
<organism evidence="1 2">
    <name type="scientific">Bacillus cytotoxicus</name>
    <dbReference type="NCBI Taxonomy" id="580165"/>
    <lineage>
        <taxon>Bacteria</taxon>
        <taxon>Bacillati</taxon>
        <taxon>Bacillota</taxon>
        <taxon>Bacilli</taxon>
        <taxon>Bacillales</taxon>
        <taxon>Bacillaceae</taxon>
        <taxon>Bacillus</taxon>
        <taxon>Bacillus cereus group</taxon>
    </lineage>
</organism>
<dbReference type="EMBL" id="JAMBOP010000003">
    <property type="protein sequence ID" value="MCM3735027.1"/>
    <property type="molecule type" value="Genomic_DNA"/>
</dbReference>